<keyword evidence="1" id="KW-1133">Transmembrane helix</keyword>
<dbReference type="EMBL" id="WWCW01000041">
    <property type="protein sequence ID" value="MYM88208.1"/>
    <property type="molecule type" value="Genomic_DNA"/>
</dbReference>
<dbReference type="AlphaFoldDB" id="A0A845G690"/>
<comment type="caution">
    <text evidence="2">The sequence shown here is derived from an EMBL/GenBank/DDBJ whole genome shotgun (WGS) entry which is preliminary data.</text>
</comment>
<reference evidence="2 3" key="1">
    <citation type="submission" date="2020-01" db="EMBL/GenBank/DDBJ databases">
        <title>Novel species isolated from a subtropical stream in China.</title>
        <authorList>
            <person name="Lu H."/>
        </authorList>
    </citation>
    <scope>NUCLEOTIDE SEQUENCE [LARGE SCALE GENOMIC DNA]</scope>
    <source>
        <strain evidence="2 3">FT82W</strain>
    </source>
</reference>
<keyword evidence="1" id="KW-0472">Membrane</keyword>
<evidence type="ECO:0000313" key="3">
    <source>
        <dbReference type="Proteomes" id="UP000470302"/>
    </source>
</evidence>
<dbReference type="RefSeq" id="WP_117012972.1">
    <property type="nucleotide sequence ID" value="NZ_WWCW01000041.1"/>
</dbReference>
<sequence>MEENKKQASFMYSMKAVFWSFFGLRRKSDFDTDSAKLNPVHIIIAALIGVACFIGLLITIVKVVVSK</sequence>
<protein>
    <submittedName>
        <fullName evidence="2">DUF2970 domain-containing protein</fullName>
    </submittedName>
</protein>
<name>A0A845G690_9BURK</name>
<feature type="transmembrane region" description="Helical" evidence="1">
    <location>
        <begin position="40"/>
        <end position="65"/>
    </location>
</feature>
<organism evidence="2 3">
    <name type="scientific">Duganella vulcania</name>
    <dbReference type="NCBI Taxonomy" id="2692166"/>
    <lineage>
        <taxon>Bacteria</taxon>
        <taxon>Pseudomonadati</taxon>
        <taxon>Pseudomonadota</taxon>
        <taxon>Betaproteobacteria</taxon>
        <taxon>Burkholderiales</taxon>
        <taxon>Oxalobacteraceae</taxon>
        <taxon>Telluria group</taxon>
        <taxon>Duganella</taxon>
    </lineage>
</organism>
<dbReference type="Proteomes" id="UP000470302">
    <property type="component" value="Unassembled WGS sequence"/>
</dbReference>
<dbReference type="Pfam" id="PF11174">
    <property type="entry name" value="DUF2970"/>
    <property type="match status" value="1"/>
</dbReference>
<keyword evidence="1" id="KW-0812">Transmembrane</keyword>
<dbReference type="InterPro" id="IPR021344">
    <property type="entry name" value="DUF2970"/>
</dbReference>
<proteinExistence type="predicted"/>
<evidence type="ECO:0000256" key="1">
    <source>
        <dbReference type="SAM" id="Phobius"/>
    </source>
</evidence>
<gene>
    <name evidence="2" type="ORF">GTP91_13585</name>
</gene>
<evidence type="ECO:0000313" key="2">
    <source>
        <dbReference type="EMBL" id="MYM88208.1"/>
    </source>
</evidence>
<accession>A0A845G690</accession>